<dbReference type="Gene3D" id="3.40.50.300">
    <property type="entry name" value="P-loop containing nucleotide triphosphate hydrolases"/>
    <property type="match status" value="2"/>
</dbReference>
<dbReference type="InterPro" id="IPR027417">
    <property type="entry name" value="P-loop_NTPase"/>
</dbReference>
<protein>
    <submittedName>
        <fullName evidence="2">Relaxase domain-containing protein</fullName>
    </submittedName>
</protein>
<accession>A0ABX2JM38</accession>
<dbReference type="CDD" id="cd17933">
    <property type="entry name" value="DEXSc_RecD-like"/>
    <property type="match status" value="1"/>
</dbReference>
<dbReference type="NCBIfam" id="TIGR02686">
    <property type="entry name" value="relax_trwC"/>
    <property type="match status" value="1"/>
</dbReference>
<gene>
    <name evidence="2" type="ORF">HRV97_16945</name>
</gene>
<dbReference type="Pfam" id="PF08751">
    <property type="entry name" value="TrwC"/>
    <property type="match status" value="1"/>
</dbReference>
<evidence type="ECO:0000259" key="1">
    <source>
        <dbReference type="Pfam" id="PF08751"/>
    </source>
</evidence>
<dbReference type="Proteomes" id="UP000621447">
    <property type="component" value="Unassembled WGS sequence"/>
</dbReference>
<dbReference type="InterPro" id="IPR014862">
    <property type="entry name" value="TrwC"/>
</dbReference>
<dbReference type="EMBL" id="JABULH010000019">
    <property type="protein sequence ID" value="NTS66829.1"/>
    <property type="molecule type" value="Genomic_DNA"/>
</dbReference>
<dbReference type="RefSeq" id="WP_174195308.1">
    <property type="nucleotide sequence ID" value="NZ_JABULH010000019.1"/>
</dbReference>
<dbReference type="CDD" id="cd18809">
    <property type="entry name" value="SF1_C_RecD"/>
    <property type="match status" value="1"/>
</dbReference>
<dbReference type="NCBIfam" id="NF041492">
    <property type="entry name" value="MobF"/>
    <property type="match status" value="1"/>
</dbReference>
<evidence type="ECO:0000313" key="2">
    <source>
        <dbReference type="EMBL" id="NTS66829.1"/>
    </source>
</evidence>
<keyword evidence="3" id="KW-1185">Reference proteome</keyword>
<organism evidence="2 3">
    <name type="scientific">Sphingomonas hominis</name>
    <dbReference type="NCBI Taxonomy" id="2741495"/>
    <lineage>
        <taxon>Bacteria</taxon>
        <taxon>Pseudomonadati</taxon>
        <taxon>Pseudomonadota</taxon>
        <taxon>Alphaproteobacteria</taxon>
        <taxon>Sphingomonadales</taxon>
        <taxon>Sphingomonadaceae</taxon>
        <taxon>Sphingomonas</taxon>
    </lineage>
</organism>
<feature type="domain" description="TrwC relaxase" evidence="1">
    <location>
        <begin position="11"/>
        <end position="285"/>
    </location>
</feature>
<reference evidence="2 3" key="1">
    <citation type="submission" date="2020-06" db="EMBL/GenBank/DDBJ databases">
        <title>Sphingomonas hominis sp. nov., a member of the Sphingomonas, isolated from the hair of a 22-year-old girl.</title>
        <authorList>
            <person name="Zhang D.-F."/>
            <person name="Cui X.-W."/>
        </authorList>
    </citation>
    <scope>NUCLEOTIDE SEQUENCE [LARGE SCALE GENOMIC DNA]</scope>
    <source>
        <strain evidence="2 3">HHU CXW</strain>
    </source>
</reference>
<dbReference type="Pfam" id="PF13604">
    <property type="entry name" value="AAA_30"/>
    <property type="match status" value="1"/>
</dbReference>
<dbReference type="SUPFAM" id="SSF55464">
    <property type="entry name" value="Origin of replication-binding domain, RBD-like"/>
    <property type="match status" value="1"/>
</dbReference>
<name>A0ABX2JM38_9SPHN</name>
<dbReference type="Gene3D" id="2.30.30.940">
    <property type="match status" value="1"/>
</dbReference>
<dbReference type="SUPFAM" id="SSF52540">
    <property type="entry name" value="P-loop containing nucleoside triphosphate hydrolases"/>
    <property type="match status" value="2"/>
</dbReference>
<sequence>MVASVASLKSAAQAASYYEADDYYTEGGESPSAWFGEGAKALGLDGEVDRATFARGLEGVLPSGDRLGTVRNGEREHRPGWDMTFSAPKSVSIMAEVAGDRRLIGAHDRAVKVALDYIERHGAATRARTGGQVRTVETGNLAVATFRHNTSRAQDPQLHTHSVILNATQDKAGNWRSVESLSFFRIYKDAGSIYRQALAGEARQLGYGIVEGKSGTFELAGVPEAAIREFSARGNKVEEALAERGKTRADATAAEKATITLATREAKEHIAREQLVPTWRDQAEAAGFGENERRALVAQAERQATPERPFGLAEQGQRQAAATLAVGAAARHLSERDAVFSAAALEARAVEQAGGRATAAEVATAVRRAEATGELVARERGGGARGFTTREAVSTERRMLAIEDAGRDRALAPMEKQDAARAVTTTAFFAEARGHRWTDGQREAATGLLTGTDRVTGVQGYAGTAKTTTVLATYAEGMRSAGYQVRAFAPTAQAASLLGDAIGAEGATVAKAVLGGETLVVEASRGRETWIVDEASMVSARDMAKVLSLAERSGARVVLVGDVKQLGSVEAGRAFGQLQDAGMRTFALDRIVRQENELTREAVQATIAGDGRRALEALDRGGGKVTEIADAGDRRAVMARDFAQLTPRERDRTLVMDTTRDGRELLTQAIRAELRRDGTIGEHQVSAATLESRGLTREEARHARGYEAGDVVTFRRGYERQGIEKGEAYRVAKVDAAANRIELRDREGRAIDWKLDKWGRGQAEAFAERQREFAKGDRVQFTRNDREAGRINGATATVKAIDAEARTMTVRDARGREHVMQLDQARDQHVRHGWVGTVHGSQGATADRSMTHLESFRANTVDAKTAYVAISRARKGAALYTDSREGLANAIETRTGERATALAPERAAPAIERQIEKPALAKGDRSMGLG</sequence>
<evidence type="ECO:0000313" key="3">
    <source>
        <dbReference type="Proteomes" id="UP000621447"/>
    </source>
</evidence>
<comment type="caution">
    <text evidence="2">The sequence shown here is derived from an EMBL/GenBank/DDBJ whole genome shotgun (WGS) entry which is preliminary data.</text>
</comment>
<proteinExistence type="predicted"/>
<dbReference type="InterPro" id="IPR014059">
    <property type="entry name" value="TraI/TrwC_relax"/>
</dbReference>